<reference evidence="2" key="1">
    <citation type="submission" date="2017-07" db="EMBL/GenBank/DDBJ databases">
        <title>Taro Niue Genome Assembly and Annotation.</title>
        <authorList>
            <person name="Atibalentja N."/>
            <person name="Keating K."/>
            <person name="Fields C.J."/>
        </authorList>
    </citation>
    <scope>NUCLEOTIDE SEQUENCE</scope>
    <source>
        <strain evidence="2">Niue_2</strain>
        <tissue evidence="2">Leaf</tissue>
    </source>
</reference>
<proteinExistence type="predicted"/>
<name>A0A843V9W7_COLES</name>
<evidence type="ECO:0000313" key="3">
    <source>
        <dbReference type="Proteomes" id="UP000652761"/>
    </source>
</evidence>
<dbReference type="OrthoDB" id="1738459at2759"/>
<protein>
    <submittedName>
        <fullName evidence="2">Uncharacterized protein</fullName>
    </submittedName>
</protein>
<evidence type="ECO:0000256" key="1">
    <source>
        <dbReference type="SAM" id="MobiDB-lite"/>
    </source>
</evidence>
<accession>A0A843V9W7</accession>
<keyword evidence="3" id="KW-1185">Reference proteome</keyword>
<dbReference type="Proteomes" id="UP000652761">
    <property type="component" value="Unassembled WGS sequence"/>
</dbReference>
<dbReference type="EMBL" id="NMUH01001476">
    <property type="protein sequence ID" value="MQL92705.1"/>
    <property type="molecule type" value="Genomic_DNA"/>
</dbReference>
<comment type="caution">
    <text evidence="2">The sequence shown here is derived from an EMBL/GenBank/DDBJ whole genome shotgun (WGS) entry which is preliminary data.</text>
</comment>
<feature type="region of interest" description="Disordered" evidence="1">
    <location>
        <begin position="172"/>
        <end position="205"/>
    </location>
</feature>
<dbReference type="AlphaFoldDB" id="A0A843V9W7"/>
<gene>
    <name evidence="2" type="ORF">Taro_025325</name>
</gene>
<sequence length="471" mass="52784">MEGLIKKGELQMGEYRVNPPQPHEPPARQAAANMISLYQQLPEEISEASTQKTYENYVLTPIKENEGWHEVPKRAKNKPEVKPAPQIRGVTPQPPAPVVTPVWYETLLGIIIRGSNSRRRRTPLPLYRGGNPSLERLQALIDELDEYEQPDRYPVRLQEYVPWEELEKLSLEAPAAQETPQPQEELFWGQEATEPKKKNKRRSKKKKVVASLSCNAILSLLGLVEHHDGEEICSSSNDVNQISEPEVRGAQIPPPLGLYKNEESGGAIPSFAEFLAAKEQVEAAPTPPKAQNKANQKAVGPVVEVQVEIHANNQEKLKQDDVGAADRIIKLLKKAPTHYEACLADMQVEAAVVNTESIMFTPEDMLLPMITHNRPLYMRGQLNGLPLNRILVDAGAAVNILPYKIYQKYHFDVHLTSVHDMSGFHHLRQGLPLQNPHQQRGHLCIHVIPRSAHKCCPVDEPRGGVNGSFKN</sequence>
<feature type="region of interest" description="Disordered" evidence="1">
    <location>
        <begin position="70"/>
        <end position="93"/>
    </location>
</feature>
<organism evidence="2 3">
    <name type="scientific">Colocasia esculenta</name>
    <name type="common">Wild taro</name>
    <name type="synonym">Arum esculentum</name>
    <dbReference type="NCBI Taxonomy" id="4460"/>
    <lineage>
        <taxon>Eukaryota</taxon>
        <taxon>Viridiplantae</taxon>
        <taxon>Streptophyta</taxon>
        <taxon>Embryophyta</taxon>
        <taxon>Tracheophyta</taxon>
        <taxon>Spermatophyta</taxon>
        <taxon>Magnoliopsida</taxon>
        <taxon>Liliopsida</taxon>
        <taxon>Araceae</taxon>
        <taxon>Aroideae</taxon>
        <taxon>Colocasieae</taxon>
        <taxon>Colocasia</taxon>
    </lineage>
</organism>
<feature type="region of interest" description="Disordered" evidence="1">
    <location>
        <begin position="1"/>
        <end position="27"/>
    </location>
</feature>
<feature type="compositionally biased region" description="Basic and acidic residues" evidence="1">
    <location>
        <begin position="70"/>
        <end position="81"/>
    </location>
</feature>
<evidence type="ECO:0000313" key="2">
    <source>
        <dbReference type="EMBL" id="MQL92705.1"/>
    </source>
</evidence>